<protein>
    <submittedName>
        <fullName evidence="2">Uncharacterized protein</fullName>
    </submittedName>
</protein>
<feature type="region of interest" description="Disordered" evidence="1">
    <location>
        <begin position="38"/>
        <end position="73"/>
    </location>
</feature>
<gene>
    <name evidence="2" type="ORF">JOB18_039175</name>
</gene>
<keyword evidence="3" id="KW-1185">Reference proteome</keyword>
<comment type="caution">
    <text evidence="2">The sequence shown here is derived from an EMBL/GenBank/DDBJ whole genome shotgun (WGS) entry which is preliminary data.</text>
</comment>
<evidence type="ECO:0000313" key="2">
    <source>
        <dbReference type="EMBL" id="KAG7461372.1"/>
    </source>
</evidence>
<accession>A0AAV6PGD8</accession>
<dbReference type="Proteomes" id="UP000693946">
    <property type="component" value="Unassembled WGS sequence"/>
</dbReference>
<proteinExistence type="predicted"/>
<name>A0AAV6PGD8_SOLSE</name>
<sequence length="73" mass="7658">MINSLLPPQFPGAITLFRPSLTPPSPALLLPVPAAVTSQPADQLGMSRPPPLSPHSTQLQPLVSSCDRGGTYQ</sequence>
<organism evidence="2 3">
    <name type="scientific">Solea senegalensis</name>
    <name type="common">Senegalese sole</name>
    <dbReference type="NCBI Taxonomy" id="28829"/>
    <lineage>
        <taxon>Eukaryota</taxon>
        <taxon>Metazoa</taxon>
        <taxon>Chordata</taxon>
        <taxon>Craniata</taxon>
        <taxon>Vertebrata</taxon>
        <taxon>Euteleostomi</taxon>
        <taxon>Actinopterygii</taxon>
        <taxon>Neopterygii</taxon>
        <taxon>Teleostei</taxon>
        <taxon>Neoteleostei</taxon>
        <taxon>Acanthomorphata</taxon>
        <taxon>Carangaria</taxon>
        <taxon>Pleuronectiformes</taxon>
        <taxon>Pleuronectoidei</taxon>
        <taxon>Soleidae</taxon>
        <taxon>Solea</taxon>
    </lineage>
</organism>
<evidence type="ECO:0000313" key="3">
    <source>
        <dbReference type="Proteomes" id="UP000693946"/>
    </source>
</evidence>
<evidence type="ECO:0000256" key="1">
    <source>
        <dbReference type="SAM" id="MobiDB-lite"/>
    </source>
</evidence>
<dbReference type="AlphaFoldDB" id="A0AAV6PGD8"/>
<dbReference type="EMBL" id="JAGKHQ010001096">
    <property type="protein sequence ID" value="KAG7461372.1"/>
    <property type="molecule type" value="Genomic_DNA"/>
</dbReference>
<feature type="non-terminal residue" evidence="2">
    <location>
        <position position="73"/>
    </location>
</feature>
<reference evidence="2 3" key="1">
    <citation type="journal article" date="2021" name="Sci. Rep.">
        <title>Chromosome anchoring in Senegalese sole (Solea senegalensis) reveals sex-associated markers and genome rearrangements in flatfish.</title>
        <authorList>
            <person name="Guerrero-Cozar I."/>
            <person name="Gomez-Garrido J."/>
            <person name="Berbel C."/>
            <person name="Martinez-Blanch J.F."/>
            <person name="Alioto T."/>
            <person name="Claros M.G."/>
            <person name="Gagnaire P.A."/>
            <person name="Manchado M."/>
        </authorList>
    </citation>
    <scope>NUCLEOTIDE SEQUENCE [LARGE SCALE GENOMIC DNA]</scope>
    <source>
        <strain evidence="2">Sse05_10M</strain>
    </source>
</reference>
<feature type="compositionally biased region" description="Polar residues" evidence="1">
    <location>
        <begin position="54"/>
        <end position="63"/>
    </location>
</feature>